<accession>A0A914ZN61</accession>
<name>A0A914ZN61_PARUN</name>
<feature type="region of interest" description="Disordered" evidence="1">
    <location>
        <begin position="58"/>
        <end position="89"/>
    </location>
</feature>
<sequence length="125" mass="13855">TNHSLVSMAFRDSTNKTPMRDMCRQLNDISITTTNKTPNSTLRASCLLSQKTPNLNASVSYKKSKGGLKKRDLTPSRNPNFSGIGEGDRFIPNRSATQFEFANHCFVNHNSQSESLLNLSFIGAE</sequence>
<protein>
    <submittedName>
        <fullName evidence="3">Uncharacterized protein</fullName>
    </submittedName>
</protein>
<proteinExistence type="predicted"/>
<dbReference type="AlphaFoldDB" id="A0A914ZN61"/>
<evidence type="ECO:0000313" key="2">
    <source>
        <dbReference type="Proteomes" id="UP000887569"/>
    </source>
</evidence>
<organism evidence="2 3">
    <name type="scientific">Parascaris univalens</name>
    <name type="common">Nematode worm</name>
    <dbReference type="NCBI Taxonomy" id="6257"/>
    <lineage>
        <taxon>Eukaryota</taxon>
        <taxon>Metazoa</taxon>
        <taxon>Ecdysozoa</taxon>
        <taxon>Nematoda</taxon>
        <taxon>Chromadorea</taxon>
        <taxon>Rhabditida</taxon>
        <taxon>Spirurina</taxon>
        <taxon>Ascaridomorpha</taxon>
        <taxon>Ascaridoidea</taxon>
        <taxon>Ascarididae</taxon>
        <taxon>Parascaris</taxon>
    </lineage>
</organism>
<reference evidence="3" key="1">
    <citation type="submission" date="2022-11" db="UniProtKB">
        <authorList>
            <consortium name="WormBaseParasite"/>
        </authorList>
    </citation>
    <scope>IDENTIFICATION</scope>
</reference>
<evidence type="ECO:0000313" key="3">
    <source>
        <dbReference type="WBParaSite" id="PgB06_g056_t01"/>
    </source>
</evidence>
<dbReference type="WBParaSite" id="PgB06_g056_t01">
    <property type="protein sequence ID" value="PgB06_g056_t01"/>
    <property type="gene ID" value="PgB06_g056"/>
</dbReference>
<keyword evidence="2" id="KW-1185">Reference proteome</keyword>
<evidence type="ECO:0000256" key="1">
    <source>
        <dbReference type="SAM" id="MobiDB-lite"/>
    </source>
</evidence>
<dbReference type="Proteomes" id="UP000887569">
    <property type="component" value="Unplaced"/>
</dbReference>